<gene>
    <name evidence="1" type="ORF">HNP55_001762</name>
</gene>
<evidence type="ECO:0000313" key="2">
    <source>
        <dbReference type="Proteomes" id="UP000562027"/>
    </source>
</evidence>
<dbReference type="AlphaFoldDB" id="A0A840L906"/>
<comment type="caution">
    <text evidence="1">The sequence shown here is derived from an EMBL/GenBank/DDBJ whole genome shotgun (WGS) entry which is preliminary data.</text>
</comment>
<sequence length="94" mass="10313">MPLQWRLQAGSPLCLRQLDDQYLVFNAASGDTHLLSASGHELLQFLSEQDAQAWSAQALAQALLGEAEDADLCLSLERSLRHFEQLGLIAPVLP</sequence>
<dbReference type="Proteomes" id="UP000562027">
    <property type="component" value="Unassembled WGS sequence"/>
</dbReference>
<reference evidence="1 2" key="1">
    <citation type="submission" date="2020-08" db="EMBL/GenBank/DDBJ databases">
        <title>Functional genomics of gut bacteria from endangered species of beetles.</title>
        <authorList>
            <person name="Carlos-Shanley C."/>
        </authorList>
    </citation>
    <scope>NUCLEOTIDE SEQUENCE [LARGE SCALE GENOMIC DNA]</scope>
    <source>
        <strain evidence="1 2">S00239</strain>
    </source>
</reference>
<name>A0A840L906_9BURK</name>
<evidence type="ECO:0000313" key="1">
    <source>
        <dbReference type="EMBL" id="MBB4843243.1"/>
    </source>
</evidence>
<keyword evidence="2" id="KW-1185">Reference proteome</keyword>
<dbReference type="NCBIfam" id="TIGR04353">
    <property type="entry name" value="PqqD_rel_X"/>
    <property type="match status" value="1"/>
</dbReference>
<protein>
    <submittedName>
        <fullName evidence="1">PqqD family protein of HPr-rel-A system</fullName>
    </submittedName>
</protein>
<organism evidence="1 2">
    <name type="scientific">Roseateles oligotrophus</name>
    <dbReference type="NCBI Taxonomy" id="1769250"/>
    <lineage>
        <taxon>Bacteria</taxon>
        <taxon>Pseudomonadati</taxon>
        <taxon>Pseudomonadota</taxon>
        <taxon>Betaproteobacteria</taxon>
        <taxon>Burkholderiales</taxon>
        <taxon>Sphaerotilaceae</taxon>
        <taxon>Roseateles</taxon>
    </lineage>
</organism>
<accession>A0A840L906</accession>
<dbReference type="EMBL" id="JACHLP010000003">
    <property type="protein sequence ID" value="MBB4843243.1"/>
    <property type="molecule type" value="Genomic_DNA"/>
</dbReference>
<dbReference type="InterPro" id="IPR027599">
    <property type="entry name" value="PqqD-rel_X"/>
</dbReference>
<dbReference type="RefSeq" id="WP_184298316.1">
    <property type="nucleotide sequence ID" value="NZ_JACHLP010000003.1"/>
</dbReference>
<proteinExistence type="predicted"/>